<dbReference type="Proteomes" id="UP000198346">
    <property type="component" value="Unassembled WGS sequence"/>
</dbReference>
<accession>A0A239PUJ9</accession>
<evidence type="ECO:0000313" key="3">
    <source>
        <dbReference type="Proteomes" id="UP000198346"/>
    </source>
</evidence>
<dbReference type="RefSeq" id="WP_159462457.1">
    <property type="nucleotide sequence ID" value="NZ_FZQA01000003.1"/>
</dbReference>
<evidence type="ECO:0000256" key="1">
    <source>
        <dbReference type="SAM" id="MobiDB-lite"/>
    </source>
</evidence>
<feature type="compositionally biased region" description="Basic and acidic residues" evidence="1">
    <location>
        <begin position="29"/>
        <end position="39"/>
    </location>
</feature>
<dbReference type="AlphaFoldDB" id="A0A239PUJ9"/>
<proteinExistence type="predicted"/>
<protein>
    <submittedName>
        <fullName evidence="2">Uncharacterized protein</fullName>
    </submittedName>
</protein>
<gene>
    <name evidence="2" type="ORF">SAMN06297382_1756</name>
</gene>
<name>A0A239PUJ9_9PROT</name>
<reference evidence="2 3" key="1">
    <citation type="submission" date="2017-07" db="EMBL/GenBank/DDBJ databases">
        <authorList>
            <person name="Sun Z.S."/>
            <person name="Albrecht U."/>
            <person name="Echele G."/>
            <person name="Lee C.C."/>
        </authorList>
    </citation>
    <scope>NUCLEOTIDE SEQUENCE [LARGE SCALE GENOMIC DNA]</scope>
    <source>
        <strain evidence="2 3">CGMCC 1.12710</strain>
    </source>
</reference>
<dbReference type="EMBL" id="FZQA01000003">
    <property type="protein sequence ID" value="SNT73357.1"/>
    <property type="molecule type" value="Genomic_DNA"/>
</dbReference>
<sequence>MLAAYDKTLDAGRFFMLCVGEGDGAMPRDGVKRRSEDHRQRQHSG</sequence>
<organism evidence="2 3">
    <name type="scientific">Amphiplicatus metriothermophilus</name>
    <dbReference type="NCBI Taxonomy" id="1519374"/>
    <lineage>
        <taxon>Bacteria</taxon>
        <taxon>Pseudomonadati</taxon>
        <taxon>Pseudomonadota</taxon>
        <taxon>Alphaproteobacteria</taxon>
        <taxon>Parvularculales</taxon>
        <taxon>Parvularculaceae</taxon>
        <taxon>Amphiplicatus</taxon>
    </lineage>
</organism>
<feature type="region of interest" description="Disordered" evidence="1">
    <location>
        <begin position="22"/>
        <end position="45"/>
    </location>
</feature>
<keyword evidence="3" id="KW-1185">Reference proteome</keyword>
<evidence type="ECO:0000313" key="2">
    <source>
        <dbReference type="EMBL" id="SNT73357.1"/>
    </source>
</evidence>